<proteinExistence type="predicted"/>
<evidence type="ECO:0000256" key="1">
    <source>
        <dbReference type="ARBA" id="ARBA00022679"/>
    </source>
</evidence>
<dbReference type="SUPFAM" id="SSF53613">
    <property type="entry name" value="Ribokinase-like"/>
    <property type="match status" value="1"/>
</dbReference>
<keyword evidence="1" id="KW-0808">Transferase</keyword>
<keyword evidence="2" id="KW-0418">Kinase</keyword>
<keyword evidence="5" id="KW-1185">Reference proteome</keyword>
<protein>
    <submittedName>
        <fullName evidence="4">ADP-heptose synthase</fullName>
    </submittedName>
</protein>
<gene>
    <name evidence="4" type="ORF">DPF_1169</name>
</gene>
<dbReference type="GO" id="GO:0016773">
    <property type="term" value="F:phosphotransferase activity, alcohol group as acceptor"/>
    <property type="evidence" value="ECO:0007669"/>
    <property type="project" value="InterPro"/>
</dbReference>
<dbReference type="Pfam" id="PF00294">
    <property type="entry name" value="PfkB"/>
    <property type="match status" value="1"/>
</dbReference>
<evidence type="ECO:0000256" key="2">
    <source>
        <dbReference type="ARBA" id="ARBA00022777"/>
    </source>
</evidence>
<organism evidence="4 5">
    <name type="scientific">Desulfoplanes formicivorans</name>
    <dbReference type="NCBI Taxonomy" id="1592317"/>
    <lineage>
        <taxon>Bacteria</taxon>
        <taxon>Pseudomonadati</taxon>
        <taxon>Thermodesulfobacteriota</taxon>
        <taxon>Desulfovibrionia</taxon>
        <taxon>Desulfovibrionales</taxon>
        <taxon>Desulfoplanaceae</taxon>
        <taxon>Desulfoplanes</taxon>
    </lineage>
</organism>
<dbReference type="PANTHER" id="PTHR46969:SF1">
    <property type="entry name" value="BIFUNCTIONAL PROTEIN HLDE"/>
    <property type="match status" value="1"/>
</dbReference>
<dbReference type="EMBL" id="BDFE01000015">
    <property type="protein sequence ID" value="GAU08459.1"/>
    <property type="molecule type" value="Genomic_DNA"/>
</dbReference>
<dbReference type="PANTHER" id="PTHR46969">
    <property type="entry name" value="BIFUNCTIONAL PROTEIN HLDE"/>
    <property type="match status" value="1"/>
</dbReference>
<dbReference type="AlphaFoldDB" id="A0A194AI72"/>
<comment type="caution">
    <text evidence="4">The sequence shown here is derived from an EMBL/GenBank/DDBJ whole genome shotgun (WGS) entry which is preliminary data.</text>
</comment>
<dbReference type="PROSITE" id="PS00583">
    <property type="entry name" value="PFKB_KINASES_1"/>
    <property type="match status" value="1"/>
</dbReference>
<dbReference type="InterPro" id="IPR002173">
    <property type="entry name" value="Carboh/pur_kinase_PfkB_CS"/>
</dbReference>
<feature type="domain" description="Carbohydrate kinase PfkB" evidence="3">
    <location>
        <begin position="21"/>
        <end position="315"/>
    </location>
</feature>
<dbReference type="CDD" id="cd01172">
    <property type="entry name" value="RfaE_like"/>
    <property type="match status" value="1"/>
</dbReference>
<dbReference type="GO" id="GO:0033785">
    <property type="term" value="F:heptose 7-phosphate kinase activity"/>
    <property type="evidence" value="ECO:0007669"/>
    <property type="project" value="TreeGrafter"/>
</dbReference>
<dbReference type="Gene3D" id="3.40.1190.20">
    <property type="match status" value="1"/>
</dbReference>
<evidence type="ECO:0000313" key="4">
    <source>
        <dbReference type="EMBL" id="GAU08459.1"/>
    </source>
</evidence>
<reference evidence="5" key="1">
    <citation type="submission" date="2016-06" db="EMBL/GenBank/DDBJ databases">
        <title>Draft genome sequence of Desulfoplanes formicivorans strain Pf12B.</title>
        <authorList>
            <person name="Watanabe M."/>
            <person name="Kojima H."/>
            <person name="Fukui M."/>
        </authorList>
    </citation>
    <scope>NUCLEOTIDE SEQUENCE [LARGE SCALE GENOMIC DNA]</scope>
    <source>
        <strain evidence="5">Pf12B</strain>
    </source>
</reference>
<dbReference type="InterPro" id="IPR011913">
    <property type="entry name" value="RfaE_dom_I"/>
</dbReference>
<dbReference type="STRING" id="1592317.DPF_1169"/>
<dbReference type="InterPro" id="IPR029056">
    <property type="entry name" value="Ribokinase-like"/>
</dbReference>
<dbReference type="GO" id="GO:0033786">
    <property type="term" value="F:heptose-1-phosphate adenylyltransferase activity"/>
    <property type="evidence" value="ECO:0007669"/>
    <property type="project" value="TreeGrafter"/>
</dbReference>
<evidence type="ECO:0000313" key="5">
    <source>
        <dbReference type="Proteomes" id="UP000095200"/>
    </source>
</evidence>
<evidence type="ECO:0000259" key="3">
    <source>
        <dbReference type="Pfam" id="PF00294"/>
    </source>
</evidence>
<name>A0A194AI72_9BACT</name>
<dbReference type="RefSeq" id="WP_069858009.1">
    <property type="nucleotide sequence ID" value="NZ_BDFE01000015.1"/>
</dbReference>
<sequence length="334" mass="35885">MDQVSKTDVLEGLKRLQGKPVLIVGDCMLDHYQWGCVDRISPEAPVPVVQVERESWNLGGAGNVARNIRALGGNPCLVSLVGDDAAGKKIAQMLDKEGIHHHLVTSLRPTTIKTRIIAANQQMLRVDQEKKQRMSSATWKRFASILASLRSQYQVAVVSDYGKGVISEELLESMQHGGGLDKVLVDPKIESYPMYKGHYIMTPNAKEAGESAHGPMGSIPEILEVGTRILKDKQLDNLLITLGSRGMALFRQGQPTLHIPTVAQNVYDVTGAGDTVIGVLALCLSSGLDLLTSCVIANCAAGIVVGHVGTASVSPEKLAASLESIALPRITPWE</sequence>
<accession>A0A194AI72</accession>
<dbReference type="Proteomes" id="UP000095200">
    <property type="component" value="Unassembled WGS sequence"/>
</dbReference>
<dbReference type="GO" id="GO:0005829">
    <property type="term" value="C:cytosol"/>
    <property type="evidence" value="ECO:0007669"/>
    <property type="project" value="TreeGrafter"/>
</dbReference>
<dbReference type="InterPro" id="IPR011611">
    <property type="entry name" value="PfkB_dom"/>
</dbReference>
<dbReference type="OrthoDB" id="9802794at2"/>